<gene>
    <name evidence="5" type="ORF">PZA18_19220</name>
</gene>
<dbReference type="EMBL" id="JARRAF010000032">
    <property type="protein sequence ID" value="MDK2126179.1"/>
    <property type="molecule type" value="Genomic_DNA"/>
</dbReference>
<evidence type="ECO:0000256" key="2">
    <source>
        <dbReference type="SAM" id="MobiDB-lite"/>
    </source>
</evidence>
<keyword evidence="6" id="KW-1185">Reference proteome</keyword>
<sequence>MKLKILALSLCLCLALPAGANTPPAENGYKTPHPALQAIAEAPLTPHSRLGPLGGTLLMIKRPGLPAIADVAQPTLRLAGLRLNAAMRAEARFSFGNSLMLISVANGSERPVLGLPADARIAEAHFSPDERWVAVTLWESGGVKLWLVDVKQATARRLITPSLNATQPGPVQWLAGSNRLLVRLVPSTQGPQPQAPTVPTGPKTEESLGGKVAQTRTYPDLLKTPYDSDLLDWALDSQLAAVSLDGKIELLGQHDRLLAAVPSPDGRYLLVKRLRRPYSTLVPLERFPETTELWDMKGQLVKVVHERPLIDRLPSGYDAVPTGPRDIGWRADAPATLFWAEAQDGGDPSVSTTVRDAVFLQSAPFKSGPQRWLSLANRLSEIQWGSDDLALVSEYWWKSRDVKTWQVRPGKPADTPQLLFARKSEDRYADPGSPMTKTLSNGVTVLNTGADGKSLFLAGEGASNEGDRPFLDHFDLSTRKTTRLWRSEAPFYEEALALLDDSGRRFISRREAREEFPNFYVRDLPAGQLRALTRLPNPLPQLKGIQVQTLRYKRADGLELSGKLYLPPGYDQKRDGALPLLMWAYPQSFKTKEAAAQVTDSPYRYNRISPLSPLTALARGYAVLDDPAMPIIGEGKKEPNDTYLEQLTASAKAAVDEVVRLGVADRNRIAVGGHSYGAFMTANLLAHTRLFRAGIARSGAYNRTLTPFSFQAEDRNFWDAKSTYQTMAPFNYAEQIKDALLLIHGQDDSNSGTFPIQSERMYQAVQGLGGISRLVMLPAEDHGYRARESVLHMLWEQDQWLERYVRNAKPRTDEVKR</sequence>
<comment type="caution">
    <text evidence="5">The sequence shown here is derived from an EMBL/GenBank/DDBJ whole genome shotgun (WGS) entry which is preliminary data.</text>
</comment>
<dbReference type="Gene3D" id="3.40.50.1820">
    <property type="entry name" value="alpha/beta hydrolase"/>
    <property type="match status" value="1"/>
</dbReference>
<evidence type="ECO:0000256" key="1">
    <source>
        <dbReference type="ARBA" id="ARBA00022801"/>
    </source>
</evidence>
<feature type="compositionally biased region" description="Polar residues" evidence="2">
    <location>
        <begin position="187"/>
        <end position="197"/>
    </location>
</feature>
<protein>
    <submittedName>
        <fullName evidence="5">Prolyl oligopeptidase family serine peptidase</fullName>
    </submittedName>
</protein>
<feature type="signal peptide" evidence="3">
    <location>
        <begin position="1"/>
        <end position="20"/>
    </location>
</feature>
<dbReference type="Pfam" id="PF00326">
    <property type="entry name" value="Peptidase_S9"/>
    <property type="match status" value="1"/>
</dbReference>
<feature type="region of interest" description="Disordered" evidence="2">
    <location>
        <begin position="187"/>
        <end position="213"/>
    </location>
</feature>
<proteinExistence type="predicted"/>
<evidence type="ECO:0000256" key="3">
    <source>
        <dbReference type="SAM" id="SignalP"/>
    </source>
</evidence>
<keyword evidence="1" id="KW-0378">Hydrolase</keyword>
<feature type="chain" id="PRO_5046981180" evidence="3">
    <location>
        <begin position="21"/>
        <end position="817"/>
    </location>
</feature>
<dbReference type="Gene3D" id="2.120.10.30">
    <property type="entry name" value="TolB, C-terminal domain"/>
    <property type="match status" value="1"/>
</dbReference>
<dbReference type="PANTHER" id="PTHR42776">
    <property type="entry name" value="SERINE PEPTIDASE S9 FAMILY MEMBER"/>
    <property type="match status" value="1"/>
</dbReference>
<evidence type="ECO:0000313" key="5">
    <source>
        <dbReference type="EMBL" id="MDK2126179.1"/>
    </source>
</evidence>
<name>A0ABT7E1P9_9NEIS</name>
<evidence type="ECO:0000259" key="4">
    <source>
        <dbReference type="Pfam" id="PF00326"/>
    </source>
</evidence>
<evidence type="ECO:0000313" key="6">
    <source>
        <dbReference type="Proteomes" id="UP001172778"/>
    </source>
</evidence>
<dbReference type="PANTHER" id="PTHR42776:SF28">
    <property type="entry name" value="GLUTAMYL ENDOPEPTIDASE, CHLOROPLASTIC-RELATED"/>
    <property type="match status" value="1"/>
</dbReference>
<dbReference type="SUPFAM" id="SSF82171">
    <property type="entry name" value="DPP6 N-terminal domain-like"/>
    <property type="match status" value="1"/>
</dbReference>
<dbReference type="SUPFAM" id="SSF53474">
    <property type="entry name" value="alpha/beta-Hydrolases"/>
    <property type="match status" value="1"/>
</dbReference>
<dbReference type="InterPro" id="IPR001375">
    <property type="entry name" value="Peptidase_S9_cat"/>
</dbReference>
<reference evidence="5" key="1">
    <citation type="submission" date="2023-03" db="EMBL/GenBank/DDBJ databases">
        <title>Chitinimonas shenzhenensis gen. nov., sp. nov., a novel member of family Burkholderiaceae isolated from activated sludge collected in Shen Zhen, China.</title>
        <authorList>
            <person name="Wang X."/>
        </authorList>
    </citation>
    <scope>NUCLEOTIDE SEQUENCE</scope>
    <source>
        <strain evidence="5">DQS-5</strain>
    </source>
</reference>
<feature type="domain" description="Peptidase S9 prolyl oligopeptidase catalytic" evidence="4">
    <location>
        <begin position="653"/>
        <end position="806"/>
    </location>
</feature>
<keyword evidence="3" id="KW-0732">Signal</keyword>
<organism evidence="5 6">
    <name type="scientific">Parachitinimonas caeni</name>
    <dbReference type="NCBI Taxonomy" id="3031301"/>
    <lineage>
        <taxon>Bacteria</taxon>
        <taxon>Pseudomonadati</taxon>
        <taxon>Pseudomonadota</taxon>
        <taxon>Betaproteobacteria</taxon>
        <taxon>Neisseriales</taxon>
        <taxon>Chitinibacteraceae</taxon>
        <taxon>Parachitinimonas</taxon>
    </lineage>
</organism>
<dbReference type="InterPro" id="IPR011042">
    <property type="entry name" value="6-blade_b-propeller_TolB-like"/>
</dbReference>
<dbReference type="InterPro" id="IPR029058">
    <property type="entry name" value="AB_hydrolase_fold"/>
</dbReference>
<dbReference type="Proteomes" id="UP001172778">
    <property type="component" value="Unassembled WGS sequence"/>
</dbReference>
<dbReference type="RefSeq" id="WP_284102494.1">
    <property type="nucleotide sequence ID" value="NZ_JARRAF010000032.1"/>
</dbReference>
<accession>A0ABT7E1P9</accession>